<feature type="compositionally biased region" description="Basic and acidic residues" evidence="1">
    <location>
        <begin position="1"/>
        <end position="18"/>
    </location>
</feature>
<proteinExistence type="predicted"/>
<dbReference type="Proteomes" id="UP000006882">
    <property type="component" value="Chromosome G1"/>
</dbReference>
<dbReference type="AlphaFoldDB" id="A0A251RFB6"/>
<organism evidence="2 3">
    <name type="scientific">Prunus persica</name>
    <name type="common">Peach</name>
    <name type="synonym">Amygdalus persica</name>
    <dbReference type="NCBI Taxonomy" id="3760"/>
    <lineage>
        <taxon>Eukaryota</taxon>
        <taxon>Viridiplantae</taxon>
        <taxon>Streptophyta</taxon>
        <taxon>Embryophyta</taxon>
        <taxon>Tracheophyta</taxon>
        <taxon>Spermatophyta</taxon>
        <taxon>Magnoliopsida</taxon>
        <taxon>eudicotyledons</taxon>
        <taxon>Gunneridae</taxon>
        <taxon>Pentapetalae</taxon>
        <taxon>rosids</taxon>
        <taxon>fabids</taxon>
        <taxon>Rosales</taxon>
        <taxon>Rosaceae</taxon>
        <taxon>Amygdaloideae</taxon>
        <taxon>Amygdaleae</taxon>
        <taxon>Prunus</taxon>
    </lineage>
</organism>
<evidence type="ECO:0000313" key="3">
    <source>
        <dbReference type="Proteomes" id="UP000006882"/>
    </source>
</evidence>
<evidence type="ECO:0000313" key="2">
    <source>
        <dbReference type="EMBL" id="ONI33835.1"/>
    </source>
</evidence>
<sequence>MLQEKKHSMIHEDHKGNISKETSQNPLAARAKEEPGGQGELEIPNSNEDVEGESSEVVQPRMTVVRCTLAEPNTTGDWRRRFIFHTHVKY</sequence>
<name>A0A251RFB6_PRUPE</name>
<feature type="region of interest" description="Disordered" evidence="1">
    <location>
        <begin position="1"/>
        <end position="59"/>
    </location>
</feature>
<reference evidence="2 3" key="1">
    <citation type="journal article" date="2013" name="Nat. Genet.">
        <title>The high-quality draft genome of peach (Prunus persica) identifies unique patterns of genetic diversity, domestication and genome evolution.</title>
        <authorList>
            <consortium name="International Peach Genome Initiative"/>
            <person name="Verde I."/>
            <person name="Abbott A.G."/>
            <person name="Scalabrin S."/>
            <person name="Jung S."/>
            <person name="Shu S."/>
            <person name="Marroni F."/>
            <person name="Zhebentyayeva T."/>
            <person name="Dettori M.T."/>
            <person name="Grimwood J."/>
            <person name="Cattonaro F."/>
            <person name="Zuccolo A."/>
            <person name="Rossini L."/>
            <person name="Jenkins J."/>
            <person name="Vendramin E."/>
            <person name="Meisel L.A."/>
            <person name="Decroocq V."/>
            <person name="Sosinski B."/>
            <person name="Prochnik S."/>
            <person name="Mitros T."/>
            <person name="Policriti A."/>
            <person name="Cipriani G."/>
            <person name="Dondini L."/>
            <person name="Ficklin S."/>
            <person name="Goodstein D.M."/>
            <person name="Xuan P."/>
            <person name="Del Fabbro C."/>
            <person name="Aramini V."/>
            <person name="Copetti D."/>
            <person name="Gonzalez S."/>
            <person name="Horner D.S."/>
            <person name="Falchi R."/>
            <person name="Lucas S."/>
            <person name="Mica E."/>
            <person name="Maldonado J."/>
            <person name="Lazzari B."/>
            <person name="Bielenberg D."/>
            <person name="Pirona R."/>
            <person name="Miculan M."/>
            <person name="Barakat A."/>
            <person name="Testolin R."/>
            <person name="Stella A."/>
            <person name="Tartarini S."/>
            <person name="Tonutti P."/>
            <person name="Arus P."/>
            <person name="Orellana A."/>
            <person name="Wells C."/>
            <person name="Main D."/>
            <person name="Vizzotto G."/>
            <person name="Silva H."/>
            <person name="Salamini F."/>
            <person name="Schmutz J."/>
            <person name="Morgante M."/>
            <person name="Rokhsar D.S."/>
        </authorList>
    </citation>
    <scope>NUCLEOTIDE SEQUENCE [LARGE SCALE GENOMIC DNA]</scope>
    <source>
        <strain evidence="3">cv. Nemared</strain>
    </source>
</reference>
<evidence type="ECO:0000256" key="1">
    <source>
        <dbReference type="SAM" id="MobiDB-lite"/>
    </source>
</evidence>
<dbReference type="EMBL" id="CM007651">
    <property type="protein sequence ID" value="ONI33835.1"/>
    <property type="molecule type" value="Genomic_DNA"/>
</dbReference>
<protein>
    <submittedName>
        <fullName evidence="2">Uncharacterized protein</fullName>
    </submittedName>
</protein>
<dbReference type="Gramene" id="ONI33835">
    <property type="protein sequence ID" value="ONI33835"/>
    <property type="gene ID" value="PRUPE_1G448800"/>
</dbReference>
<accession>A0A251RFB6</accession>
<gene>
    <name evidence="2" type="ORF">PRUPE_1G448800</name>
</gene>
<keyword evidence="3" id="KW-1185">Reference proteome</keyword>